<evidence type="ECO:0000313" key="2">
    <source>
        <dbReference type="Proteomes" id="UP000076976"/>
    </source>
</evidence>
<reference evidence="1 2" key="1">
    <citation type="submission" date="2016-01" db="EMBL/GenBank/DDBJ databases">
        <title>Janibacter melonis strain CD11_4 genome sequencing and assembly.</title>
        <authorList>
            <person name="Nair G.R."/>
            <person name="Kaur G."/>
            <person name="Chander A.M."/>
            <person name="Mayilraj S."/>
        </authorList>
    </citation>
    <scope>NUCLEOTIDE SEQUENCE [LARGE SCALE GENOMIC DNA]</scope>
    <source>
        <strain evidence="1 2">CD11-4</strain>
    </source>
</reference>
<dbReference type="CDD" id="cd00586">
    <property type="entry name" value="4HBT"/>
    <property type="match status" value="1"/>
</dbReference>
<dbReference type="InterPro" id="IPR050563">
    <property type="entry name" value="4-hydroxybenzoyl-CoA_TE"/>
</dbReference>
<dbReference type="RefSeq" id="WP_068273769.1">
    <property type="nucleotide sequence ID" value="NZ_LQZG01000002.1"/>
</dbReference>
<keyword evidence="2" id="KW-1185">Reference proteome</keyword>
<name>A0A176QE04_9MICO</name>
<dbReference type="Pfam" id="PF13279">
    <property type="entry name" value="4HBT_2"/>
    <property type="match status" value="1"/>
</dbReference>
<dbReference type="Gene3D" id="3.10.129.10">
    <property type="entry name" value="Hotdog Thioesterase"/>
    <property type="match status" value="1"/>
</dbReference>
<dbReference type="GO" id="GO:0047617">
    <property type="term" value="F:fatty acyl-CoA hydrolase activity"/>
    <property type="evidence" value="ECO:0007669"/>
    <property type="project" value="TreeGrafter"/>
</dbReference>
<gene>
    <name evidence="1" type="ORF">AWH69_07810</name>
</gene>
<dbReference type="STRING" id="262209.AWH69_07810"/>
<dbReference type="SUPFAM" id="SSF54637">
    <property type="entry name" value="Thioesterase/thiol ester dehydrase-isomerase"/>
    <property type="match status" value="1"/>
</dbReference>
<dbReference type="PANTHER" id="PTHR31793">
    <property type="entry name" value="4-HYDROXYBENZOYL-COA THIOESTERASE FAMILY MEMBER"/>
    <property type="match status" value="1"/>
</dbReference>
<accession>A0A176QE04</accession>
<comment type="caution">
    <text evidence="1">The sequence shown here is derived from an EMBL/GenBank/DDBJ whole genome shotgun (WGS) entry which is preliminary data.</text>
</comment>
<dbReference type="Proteomes" id="UP000076976">
    <property type="component" value="Unassembled WGS sequence"/>
</dbReference>
<dbReference type="PANTHER" id="PTHR31793:SF24">
    <property type="entry name" value="LONG-CHAIN ACYL-COA THIOESTERASE FADM"/>
    <property type="match status" value="1"/>
</dbReference>
<evidence type="ECO:0000313" key="1">
    <source>
        <dbReference type="EMBL" id="OAB87916.1"/>
    </source>
</evidence>
<dbReference type="InterPro" id="IPR029069">
    <property type="entry name" value="HotDog_dom_sf"/>
</dbReference>
<dbReference type="AlphaFoldDB" id="A0A176QE04"/>
<proteinExistence type="predicted"/>
<sequence>MPITTTLVPLRWSDMDAYGHVNNVQYLRLLEEARITAFAQWFGSGSEEMLQGGVIVARQEIEYLRPLVYRLAPVRIDLRVSQIGGASFEVGYEVRDPQDVGDAVYARAETTLAAFDLATERPRRLPQTERDALRTQLEAPVALRGRR</sequence>
<dbReference type="EMBL" id="LQZG01000002">
    <property type="protein sequence ID" value="OAB87916.1"/>
    <property type="molecule type" value="Genomic_DNA"/>
</dbReference>
<protein>
    <submittedName>
        <fullName evidence="1">Thioesterase</fullName>
    </submittedName>
</protein>
<organism evidence="1 2">
    <name type="scientific">Janibacter melonis</name>
    <dbReference type="NCBI Taxonomy" id="262209"/>
    <lineage>
        <taxon>Bacteria</taxon>
        <taxon>Bacillati</taxon>
        <taxon>Actinomycetota</taxon>
        <taxon>Actinomycetes</taxon>
        <taxon>Micrococcales</taxon>
        <taxon>Intrasporangiaceae</taxon>
        <taxon>Janibacter</taxon>
    </lineage>
</organism>